<dbReference type="PANTHER" id="PTHR47027">
    <property type="entry name" value="REVERSE TRANSCRIPTASE DOMAIN-CONTAINING PROTEIN"/>
    <property type="match status" value="1"/>
</dbReference>
<reference evidence="1 2" key="2">
    <citation type="submission" date="2018-11" db="EMBL/GenBank/DDBJ databases">
        <authorList>
            <consortium name="Pathogen Informatics"/>
        </authorList>
    </citation>
    <scope>NUCLEOTIDE SEQUENCE [LARGE SCALE GENOMIC DNA]</scope>
    <source>
        <strain evidence="1 2">NST_G2</strain>
    </source>
</reference>
<keyword evidence="2" id="KW-1185">Reference proteome</keyword>
<evidence type="ECO:0000313" key="3">
    <source>
        <dbReference type="WBParaSite" id="SSLN_0000388301-mRNA-1"/>
    </source>
</evidence>
<name>A0A183SHR4_SCHSO</name>
<evidence type="ECO:0000313" key="2">
    <source>
        <dbReference type="Proteomes" id="UP000275846"/>
    </source>
</evidence>
<dbReference type="EMBL" id="UYSU01032645">
    <property type="protein sequence ID" value="VDL90147.1"/>
    <property type="molecule type" value="Genomic_DNA"/>
</dbReference>
<dbReference type="AlphaFoldDB" id="A0A183SHR4"/>
<sequence length="171" mass="19299">MLLWPPLIGTKLSPVAPRSWALPNDHTPGNRHDRRAKPGEGLRCCVYLHTRLRMQASPHLYTGKVYDLLFTDECPLNTVMEEDMQRSMNLFATGCSNFRLTISTATTVVMNQPLPNVEYNVPRINFNDAQLKNVETFAYLGNMLSNNTSIDDEVAQRISKVSQAFGRLQAT</sequence>
<dbReference type="Proteomes" id="UP000275846">
    <property type="component" value="Unassembled WGS sequence"/>
</dbReference>
<organism evidence="3">
    <name type="scientific">Schistocephalus solidus</name>
    <name type="common">Tapeworm</name>
    <dbReference type="NCBI Taxonomy" id="70667"/>
    <lineage>
        <taxon>Eukaryota</taxon>
        <taxon>Metazoa</taxon>
        <taxon>Spiralia</taxon>
        <taxon>Lophotrochozoa</taxon>
        <taxon>Platyhelminthes</taxon>
        <taxon>Cestoda</taxon>
        <taxon>Eucestoda</taxon>
        <taxon>Diphyllobothriidea</taxon>
        <taxon>Diphyllobothriidae</taxon>
        <taxon>Schistocephalus</taxon>
    </lineage>
</organism>
<proteinExistence type="predicted"/>
<protein>
    <submittedName>
        <fullName evidence="3">Reverse transcriptase domain-containing protein</fullName>
    </submittedName>
</protein>
<accession>A0A183SHR4</accession>
<evidence type="ECO:0000313" key="1">
    <source>
        <dbReference type="EMBL" id="VDL90147.1"/>
    </source>
</evidence>
<dbReference type="PANTHER" id="PTHR47027:SF26">
    <property type="entry name" value="REVERSE TRANSCRIPTASE DOMAIN-CONTAINING PROTEIN"/>
    <property type="match status" value="1"/>
</dbReference>
<dbReference type="WBParaSite" id="SSLN_0000388301-mRNA-1">
    <property type="protein sequence ID" value="SSLN_0000388301-mRNA-1"/>
    <property type="gene ID" value="SSLN_0000388301"/>
</dbReference>
<gene>
    <name evidence="1" type="ORF">SSLN_LOCUS3762</name>
</gene>
<reference evidence="3" key="1">
    <citation type="submission" date="2016-06" db="UniProtKB">
        <authorList>
            <consortium name="WormBaseParasite"/>
        </authorList>
    </citation>
    <scope>IDENTIFICATION</scope>
</reference>
<dbReference type="OrthoDB" id="6241411at2759"/>